<dbReference type="Pfam" id="PF00990">
    <property type="entry name" value="GGDEF"/>
    <property type="match status" value="1"/>
</dbReference>
<dbReference type="InterPro" id="IPR050469">
    <property type="entry name" value="Diguanylate_Cyclase"/>
</dbReference>
<dbReference type="RefSeq" id="WP_273639694.1">
    <property type="nucleotide sequence ID" value="NZ_JAQQXP010000001.1"/>
</dbReference>
<gene>
    <name evidence="6" type="ORF">OIK42_08380</name>
</gene>
<evidence type="ECO:0000313" key="7">
    <source>
        <dbReference type="Proteomes" id="UP001218788"/>
    </source>
</evidence>
<evidence type="ECO:0000256" key="1">
    <source>
        <dbReference type="ARBA" id="ARBA00012528"/>
    </source>
</evidence>
<dbReference type="InterPro" id="IPR029787">
    <property type="entry name" value="Nucleotide_cyclase"/>
</dbReference>
<protein>
    <recommendedName>
        <fullName evidence="1">diguanylate cyclase</fullName>
        <ecNumber evidence="1">2.7.7.65</ecNumber>
    </recommendedName>
</protein>
<feature type="domain" description="Response regulatory" evidence="4">
    <location>
        <begin position="23"/>
        <end position="138"/>
    </location>
</feature>
<dbReference type="InterPro" id="IPR011006">
    <property type="entry name" value="CheY-like_superfamily"/>
</dbReference>
<dbReference type="PANTHER" id="PTHR45138">
    <property type="entry name" value="REGULATORY COMPONENTS OF SENSORY TRANSDUCTION SYSTEM"/>
    <property type="match status" value="1"/>
</dbReference>
<keyword evidence="6" id="KW-0548">Nucleotidyltransferase</keyword>
<dbReference type="InterPro" id="IPR043128">
    <property type="entry name" value="Rev_trsase/Diguanyl_cyclase"/>
</dbReference>
<evidence type="ECO:0000313" key="6">
    <source>
        <dbReference type="EMBL" id="MDC8830775.1"/>
    </source>
</evidence>
<accession>A0ABT5L170</accession>
<evidence type="ECO:0000256" key="3">
    <source>
        <dbReference type="PROSITE-ProRule" id="PRU00169"/>
    </source>
</evidence>
<sequence length="318" mass="35167">MAKIDTSVLQPHSFSDKTLADCRVLIVDDEEASRLVLSSVLEEFFQCTCIGDSASVIRTCEQIQPDLILLDVNMPGKDGLTLCGELKQTTHSAAIPVMFITGGGDAALQDTCWEAGASDFIAKPVVASTLIHRVKNVLQSKLRLELISEMTFRDQLTGLYNRYYLTTEIPTMLKHLIREQQPLGVIMMDIDNFKGFNDTYGHVEGDKCLHAVATALKSCLRRPQDFAMRYGGEEFLVFLPNTSQEGCETVGNAMVESVQALHITNSISPYKEVTVSAGYIVMQPEHSSKLEDIINQADEQLYEAKAAGKNRLIGRSHC</sequence>
<evidence type="ECO:0000259" key="4">
    <source>
        <dbReference type="PROSITE" id="PS50110"/>
    </source>
</evidence>
<dbReference type="NCBIfam" id="TIGR00254">
    <property type="entry name" value="GGDEF"/>
    <property type="match status" value="1"/>
</dbReference>
<dbReference type="Pfam" id="PF00072">
    <property type="entry name" value="Response_reg"/>
    <property type="match status" value="1"/>
</dbReference>
<dbReference type="InterPro" id="IPR001789">
    <property type="entry name" value="Sig_transdc_resp-reg_receiver"/>
</dbReference>
<dbReference type="Gene3D" id="3.40.50.2300">
    <property type="match status" value="1"/>
</dbReference>
<dbReference type="Proteomes" id="UP001218788">
    <property type="component" value="Unassembled WGS sequence"/>
</dbReference>
<dbReference type="PROSITE" id="PS50887">
    <property type="entry name" value="GGDEF"/>
    <property type="match status" value="1"/>
</dbReference>
<keyword evidence="7" id="KW-1185">Reference proteome</keyword>
<name>A0ABT5L170_9ALTE</name>
<dbReference type="Gene3D" id="3.30.70.270">
    <property type="match status" value="1"/>
</dbReference>
<dbReference type="EMBL" id="JAQQXP010000001">
    <property type="protein sequence ID" value="MDC8830775.1"/>
    <property type="molecule type" value="Genomic_DNA"/>
</dbReference>
<keyword evidence="3" id="KW-0597">Phosphoprotein</keyword>
<organism evidence="6 7">
    <name type="scientific">Alteromonas gilva</name>
    <dbReference type="NCBI Taxonomy" id="2987522"/>
    <lineage>
        <taxon>Bacteria</taxon>
        <taxon>Pseudomonadati</taxon>
        <taxon>Pseudomonadota</taxon>
        <taxon>Gammaproteobacteria</taxon>
        <taxon>Alteromonadales</taxon>
        <taxon>Alteromonadaceae</taxon>
        <taxon>Alteromonas/Salinimonas group</taxon>
        <taxon>Alteromonas</taxon>
    </lineage>
</organism>
<dbReference type="SMART" id="SM00267">
    <property type="entry name" value="GGDEF"/>
    <property type="match status" value="1"/>
</dbReference>
<evidence type="ECO:0000256" key="2">
    <source>
        <dbReference type="ARBA" id="ARBA00034247"/>
    </source>
</evidence>
<feature type="domain" description="GGDEF" evidence="5">
    <location>
        <begin position="181"/>
        <end position="317"/>
    </location>
</feature>
<dbReference type="CDD" id="cd01949">
    <property type="entry name" value="GGDEF"/>
    <property type="match status" value="1"/>
</dbReference>
<dbReference type="InterPro" id="IPR000160">
    <property type="entry name" value="GGDEF_dom"/>
</dbReference>
<keyword evidence="6" id="KW-0808">Transferase</keyword>
<dbReference type="GO" id="GO:0052621">
    <property type="term" value="F:diguanylate cyclase activity"/>
    <property type="evidence" value="ECO:0007669"/>
    <property type="project" value="UniProtKB-EC"/>
</dbReference>
<dbReference type="SUPFAM" id="SSF55073">
    <property type="entry name" value="Nucleotide cyclase"/>
    <property type="match status" value="1"/>
</dbReference>
<dbReference type="PROSITE" id="PS50110">
    <property type="entry name" value="RESPONSE_REGULATORY"/>
    <property type="match status" value="1"/>
</dbReference>
<dbReference type="EC" id="2.7.7.65" evidence="1"/>
<reference evidence="6 7" key="1">
    <citation type="submission" date="2022-10" db="EMBL/GenBank/DDBJ databases">
        <title>Alteromonas sp. chi3 Genome sequencing.</title>
        <authorList>
            <person name="Park S."/>
        </authorList>
    </citation>
    <scope>NUCLEOTIDE SEQUENCE [LARGE SCALE GENOMIC DNA]</scope>
    <source>
        <strain evidence="7">chi3</strain>
    </source>
</reference>
<proteinExistence type="predicted"/>
<dbReference type="SUPFAM" id="SSF52172">
    <property type="entry name" value="CheY-like"/>
    <property type="match status" value="1"/>
</dbReference>
<dbReference type="SMART" id="SM00448">
    <property type="entry name" value="REC"/>
    <property type="match status" value="1"/>
</dbReference>
<evidence type="ECO:0000259" key="5">
    <source>
        <dbReference type="PROSITE" id="PS50887"/>
    </source>
</evidence>
<dbReference type="PANTHER" id="PTHR45138:SF9">
    <property type="entry name" value="DIGUANYLATE CYCLASE DGCM-RELATED"/>
    <property type="match status" value="1"/>
</dbReference>
<feature type="modified residue" description="4-aspartylphosphate" evidence="3">
    <location>
        <position position="71"/>
    </location>
</feature>
<comment type="catalytic activity">
    <reaction evidence="2">
        <text>2 GTP = 3',3'-c-di-GMP + 2 diphosphate</text>
        <dbReference type="Rhea" id="RHEA:24898"/>
        <dbReference type="ChEBI" id="CHEBI:33019"/>
        <dbReference type="ChEBI" id="CHEBI:37565"/>
        <dbReference type="ChEBI" id="CHEBI:58805"/>
        <dbReference type="EC" id="2.7.7.65"/>
    </reaction>
</comment>
<comment type="caution">
    <text evidence="6">The sequence shown here is derived from an EMBL/GenBank/DDBJ whole genome shotgun (WGS) entry which is preliminary data.</text>
</comment>